<dbReference type="InterPro" id="IPR036641">
    <property type="entry name" value="HPT_dom_sf"/>
</dbReference>
<name>A0A0J1GW29_9GAMM</name>
<dbReference type="GO" id="GO:0004672">
    <property type="term" value="F:protein kinase activity"/>
    <property type="evidence" value="ECO:0007669"/>
    <property type="project" value="UniProtKB-ARBA"/>
</dbReference>
<evidence type="ECO:0000256" key="3">
    <source>
        <dbReference type="SAM" id="MobiDB-lite"/>
    </source>
</evidence>
<protein>
    <recommendedName>
        <fullName evidence="5">HPt domain-containing protein</fullName>
    </recommendedName>
</protein>
<feature type="modified residue" description="Phosphohistidine" evidence="2">
    <location>
        <position position="333"/>
    </location>
</feature>
<keyword evidence="4" id="KW-0812">Transmembrane</keyword>
<keyword evidence="1" id="KW-0902">Two-component regulatory system</keyword>
<feature type="region of interest" description="Disordered" evidence="3">
    <location>
        <begin position="75"/>
        <end position="103"/>
    </location>
</feature>
<dbReference type="GO" id="GO:0000160">
    <property type="term" value="P:phosphorelay signal transduction system"/>
    <property type="evidence" value="ECO:0007669"/>
    <property type="project" value="UniProtKB-KW"/>
</dbReference>
<feature type="domain" description="HPt" evidence="5">
    <location>
        <begin position="293"/>
        <end position="390"/>
    </location>
</feature>
<dbReference type="OrthoDB" id="5913787at2"/>
<dbReference type="Proteomes" id="UP000036097">
    <property type="component" value="Unassembled WGS sequence"/>
</dbReference>
<feature type="domain" description="HPt" evidence="5">
    <location>
        <begin position="126"/>
        <end position="225"/>
    </location>
</feature>
<dbReference type="InterPro" id="IPR008207">
    <property type="entry name" value="Sig_transdc_His_kin_Hpt_dom"/>
</dbReference>
<dbReference type="SUPFAM" id="SSF47226">
    <property type="entry name" value="Histidine-containing phosphotransfer domain, HPT domain"/>
    <property type="match status" value="2"/>
</dbReference>
<keyword evidence="4" id="KW-0472">Membrane</keyword>
<dbReference type="EMBL" id="LDOT01000024">
    <property type="protein sequence ID" value="KLV03890.1"/>
    <property type="molecule type" value="Genomic_DNA"/>
</dbReference>
<organism evidence="6 7">
    <name type="scientific">Photobacterium aquae</name>
    <dbReference type="NCBI Taxonomy" id="1195763"/>
    <lineage>
        <taxon>Bacteria</taxon>
        <taxon>Pseudomonadati</taxon>
        <taxon>Pseudomonadota</taxon>
        <taxon>Gammaproteobacteria</taxon>
        <taxon>Vibrionales</taxon>
        <taxon>Vibrionaceae</taxon>
        <taxon>Photobacterium</taxon>
    </lineage>
</organism>
<dbReference type="STRING" id="1195763.ABT56_16780"/>
<dbReference type="PROSITE" id="PS50894">
    <property type="entry name" value="HPT"/>
    <property type="match status" value="2"/>
</dbReference>
<dbReference type="CDD" id="cd00088">
    <property type="entry name" value="HPT"/>
    <property type="match status" value="1"/>
</dbReference>
<feature type="transmembrane region" description="Helical" evidence="4">
    <location>
        <begin position="24"/>
        <end position="41"/>
    </location>
</feature>
<keyword evidence="7" id="KW-1185">Reference proteome</keyword>
<proteinExistence type="predicted"/>
<evidence type="ECO:0000256" key="2">
    <source>
        <dbReference type="PROSITE-ProRule" id="PRU00110"/>
    </source>
</evidence>
<evidence type="ECO:0000259" key="5">
    <source>
        <dbReference type="PROSITE" id="PS50894"/>
    </source>
</evidence>
<dbReference type="RefSeq" id="WP_047880054.1">
    <property type="nucleotide sequence ID" value="NZ_LDOT01000024.1"/>
</dbReference>
<gene>
    <name evidence="6" type="ORF">ABT56_16780</name>
</gene>
<accession>A0A0J1GW29</accession>
<reference evidence="6 7" key="1">
    <citation type="submission" date="2015-05" db="EMBL/GenBank/DDBJ databases">
        <title>Photobacterium galathea sp. nov.</title>
        <authorList>
            <person name="Machado H."/>
            <person name="Gram L."/>
        </authorList>
    </citation>
    <scope>NUCLEOTIDE SEQUENCE [LARGE SCALE GENOMIC DNA]</scope>
    <source>
        <strain evidence="6 7">CGMCC 1.12159</strain>
    </source>
</reference>
<comment type="caution">
    <text evidence="6">The sequence shown here is derived from an EMBL/GenBank/DDBJ whole genome shotgun (WGS) entry which is preliminary data.</text>
</comment>
<evidence type="ECO:0000313" key="7">
    <source>
        <dbReference type="Proteomes" id="UP000036097"/>
    </source>
</evidence>
<sequence>MGGSSQFSGQDDKDRASYISRRKAVIALCIGCVLLVLAVVLPVTPGYAIAVVGGMALVAAMGFYYQSRDVVQGPDPEMLSRHGEEVDVSGGDDPSEQSEQSEVCASVEAKPPVFAPSHLLDSMDGDRDSAAMLLEIFLDEHSDDGEVLLRLADNEEWSGVEKTLHTLKGVAGSIGADALHVHIVAVEGDLLSHGRLERESLLRLNQEITVLEVAINEALAGLRAVSPERQATVVSQAETESGQYGQEGAGNLAATARPAEVVDSRPSIDKALPMDGVNAAIDISVMLNALDDDAEMVQMLLGVFVEEHQHDGKVFVEMVSSGCIDEQTLRLVHSLKGVAANLGANTLQEIATALEMRLKQQQPVPLDDAHRLAIVLEQTVESARYYLHSWGVNA</sequence>
<dbReference type="AlphaFoldDB" id="A0A0J1GW29"/>
<dbReference type="PATRIC" id="fig|1195763.3.peg.3578"/>
<dbReference type="Pfam" id="PF01627">
    <property type="entry name" value="Hpt"/>
    <property type="match status" value="2"/>
</dbReference>
<keyword evidence="2" id="KW-0597">Phosphoprotein</keyword>
<evidence type="ECO:0000256" key="1">
    <source>
        <dbReference type="ARBA" id="ARBA00023012"/>
    </source>
</evidence>
<dbReference type="Gene3D" id="1.20.120.160">
    <property type="entry name" value="HPT domain"/>
    <property type="match status" value="2"/>
</dbReference>
<evidence type="ECO:0000313" key="6">
    <source>
        <dbReference type="EMBL" id="KLV03890.1"/>
    </source>
</evidence>
<feature type="modified residue" description="Phosphohistidine" evidence="2">
    <location>
        <position position="165"/>
    </location>
</feature>
<evidence type="ECO:0000256" key="4">
    <source>
        <dbReference type="SAM" id="Phobius"/>
    </source>
</evidence>
<keyword evidence="4" id="KW-1133">Transmembrane helix</keyword>